<dbReference type="InterPro" id="IPR009081">
    <property type="entry name" value="PP-bd_ACP"/>
</dbReference>
<organism evidence="2 3">
    <name type="scientific">Streptomyces stramineus</name>
    <dbReference type="NCBI Taxonomy" id="173861"/>
    <lineage>
        <taxon>Bacteria</taxon>
        <taxon>Bacillati</taxon>
        <taxon>Actinomycetota</taxon>
        <taxon>Actinomycetes</taxon>
        <taxon>Kitasatosporales</taxon>
        <taxon>Streptomycetaceae</taxon>
        <taxon>Streptomyces</taxon>
    </lineage>
</organism>
<dbReference type="Pfam" id="PF00550">
    <property type="entry name" value="PP-binding"/>
    <property type="match status" value="1"/>
</dbReference>
<accession>A0ABN0ZC90</accession>
<dbReference type="Gene3D" id="3.40.50.980">
    <property type="match status" value="2"/>
</dbReference>
<dbReference type="SUPFAM" id="SSF56801">
    <property type="entry name" value="Acetyl-CoA synthetase-like"/>
    <property type="match status" value="1"/>
</dbReference>
<proteinExistence type="predicted"/>
<dbReference type="Pfam" id="PF13193">
    <property type="entry name" value="AMP-binding_C"/>
    <property type="match status" value="1"/>
</dbReference>
<dbReference type="PANTHER" id="PTHR45527">
    <property type="entry name" value="NONRIBOSOMAL PEPTIDE SYNTHETASE"/>
    <property type="match status" value="1"/>
</dbReference>
<dbReference type="Gene3D" id="1.10.1200.10">
    <property type="entry name" value="ACP-like"/>
    <property type="match status" value="1"/>
</dbReference>
<dbReference type="CDD" id="cd05930">
    <property type="entry name" value="A_NRPS"/>
    <property type="match status" value="1"/>
</dbReference>
<dbReference type="Pfam" id="PF00501">
    <property type="entry name" value="AMP-binding"/>
    <property type="match status" value="1"/>
</dbReference>
<evidence type="ECO:0000313" key="3">
    <source>
        <dbReference type="Proteomes" id="UP001499895"/>
    </source>
</evidence>
<name>A0ABN0ZC90_9ACTN</name>
<dbReference type="InterPro" id="IPR010071">
    <property type="entry name" value="AA_adenyl_dom"/>
</dbReference>
<reference evidence="3" key="1">
    <citation type="journal article" date="2019" name="Int. J. Syst. Evol. Microbiol.">
        <title>The Global Catalogue of Microorganisms (GCM) 10K type strain sequencing project: providing services to taxonomists for standard genome sequencing and annotation.</title>
        <authorList>
            <consortium name="The Broad Institute Genomics Platform"/>
            <consortium name="The Broad Institute Genome Sequencing Center for Infectious Disease"/>
            <person name="Wu L."/>
            <person name="Ma J."/>
        </authorList>
    </citation>
    <scope>NUCLEOTIDE SEQUENCE [LARGE SCALE GENOMIC DNA]</scope>
    <source>
        <strain evidence="3">JCM 10649</strain>
    </source>
</reference>
<sequence length="648" mass="70392">MSGSLTSFSGAEQFRSVNACPEVRCGSAPSVASAAAETSVTNVNTAVQPAGLREEAVTTSTDVGTLTELFSRSVQLHPDRVAVSDGRRSLTYGELDKESDAVSALLRSHGVDTEDRVGVYLHRSVELLVAVLGILKAGGAYVAVDTRYPEARRHLMLGRSGAKVILTEEGWENRIGEISAKVVAVSDRSEFEGRRDEGVVAPQNAASVLFTSGSSGEPKAIVLEHRNIVSFACNPGMPVLRPEDRTGQVSSVSFDAFHFEMWTTLAAGARTVVLPTVPELLAAGFPRQMKKYGITAMVVPTMVVNHVVHEDRDAFASLRVLGAGGDVLLPSACRSLLSGRFSGSLYNCYGPAEITTGCTAHLVTREDAESDVIPIGHPIAGATVRILDAGLRPVAPGEIGELFVGGPGVARGYQDRDDLTRERFLDVPAEDGTVLRMYRTGDLARQREDGVLVFVGRADDQVKIRGYRVEPGEVERGLRRYPEVQEAVVLTDGEGNDRRLVAFVVLDGSLDVKELRARTERDLPDFMVPSRFILQNEIPATVNGKRDLDALREVLAAQQTRAAAYSEPQNETERYLARLWEDLLNVEQAGRDEDFFGLGGHSLLAFRMHHRINRELDARLPFPTLLDNTRLKDLAAAIDASRSQVPGR</sequence>
<feature type="domain" description="Carrier" evidence="1">
    <location>
        <begin position="567"/>
        <end position="642"/>
    </location>
</feature>
<dbReference type="InterPro" id="IPR045851">
    <property type="entry name" value="AMP-bd_C_sf"/>
</dbReference>
<dbReference type="PANTHER" id="PTHR45527:SF1">
    <property type="entry name" value="FATTY ACID SYNTHASE"/>
    <property type="match status" value="1"/>
</dbReference>
<dbReference type="PROSITE" id="PS00455">
    <property type="entry name" value="AMP_BINDING"/>
    <property type="match status" value="1"/>
</dbReference>
<evidence type="ECO:0000259" key="1">
    <source>
        <dbReference type="PROSITE" id="PS50075"/>
    </source>
</evidence>
<dbReference type="NCBIfam" id="TIGR01733">
    <property type="entry name" value="AA-adenyl-dom"/>
    <property type="match status" value="1"/>
</dbReference>
<dbReference type="SUPFAM" id="SSF47336">
    <property type="entry name" value="ACP-like"/>
    <property type="match status" value="1"/>
</dbReference>
<protein>
    <recommendedName>
        <fullName evidence="1">Carrier domain-containing protein</fullName>
    </recommendedName>
</protein>
<dbReference type="PROSITE" id="PS50075">
    <property type="entry name" value="CARRIER"/>
    <property type="match status" value="1"/>
</dbReference>
<gene>
    <name evidence="2" type="ORF">GCM10009544_01650</name>
</gene>
<dbReference type="Gene3D" id="3.30.300.30">
    <property type="match status" value="1"/>
</dbReference>
<dbReference type="Gene3D" id="2.30.38.10">
    <property type="entry name" value="Luciferase, Domain 3"/>
    <property type="match status" value="1"/>
</dbReference>
<dbReference type="Proteomes" id="UP001499895">
    <property type="component" value="Unassembled WGS sequence"/>
</dbReference>
<keyword evidence="3" id="KW-1185">Reference proteome</keyword>
<dbReference type="InterPro" id="IPR000873">
    <property type="entry name" value="AMP-dep_synth/lig_dom"/>
</dbReference>
<comment type="caution">
    <text evidence="2">The sequence shown here is derived from an EMBL/GenBank/DDBJ whole genome shotgun (WGS) entry which is preliminary data.</text>
</comment>
<dbReference type="InterPro" id="IPR025110">
    <property type="entry name" value="AMP-bd_C"/>
</dbReference>
<evidence type="ECO:0000313" key="2">
    <source>
        <dbReference type="EMBL" id="GAA0442568.1"/>
    </source>
</evidence>
<dbReference type="InterPro" id="IPR020845">
    <property type="entry name" value="AMP-binding_CS"/>
</dbReference>
<dbReference type="InterPro" id="IPR036736">
    <property type="entry name" value="ACP-like_sf"/>
</dbReference>
<dbReference type="EMBL" id="BAAAHB010000001">
    <property type="protein sequence ID" value="GAA0442568.1"/>
    <property type="molecule type" value="Genomic_DNA"/>
</dbReference>